<reference evidence="9 10" key="1">
    <citation type="journal article" date="2021" name="Int. J. Syst. Evol. Microbiol.">
        <title>Reticulibacter mediterranei gen. nov., sp. nov., within the new family Reticulibacteraceae fam. nov., and Ktedonospora formicarum gen. nov., sp. nov., Ktedonobacter robiniae sp. nov., Dictyobacter formicarum sp. nov. and Dictyobacter arantiisoli sp. nov., belonging to the class Ktedonobacteria.</title>
        <authorList>
            <person name="Yabe S."/>
            <person name="Zheng Y."/>
            <person name="Wang C.M."/>
            <person name="Sakai Y."/>
            <person name="Abe K."/>
            <person name="Yokota A."/>
            <person name="Donadio S."/>
            <person name="Cavaletti L."/>
            <person name="Monciardini P."/>
        </authorList>
    </citation>
    <scope>NUCLEOTIDE SEQUENCE [LARGE SCALE GENOMIC DNA]</scope>
    <source>
        <strain evidence="9 10">SOSP1-30</strain>
    </source>
</reference>
<dbReference type="InterPro" id="IPR056739">
    <property type="entry name" value="NfeD_membrane"/>
</dbReference>
<dbReference type="RefSeq" id="WP_201372218.1">
    <property type="nucleotide sequence ID" value="NZ_BNJG01000001.1"/>
</dbReference>
<dbReference type="PROSITE" id="PS51257">
    <property type="entry name" value="PROKAR_LIPOPROTEIN"/>
    <property type="match status" value="1"/>
</dbReference>
<evidence type="ECO:0000256" key="4">
    <source>
        <dbReference type="ARBA" id="ARBA00023136"/>
    </source>
</evidence>
<evidence type="ECO:0000259" key="7">
    <source>
        <dbReference type="Pfam" id="PF24961"/>
    </source>
</evidence>
<feature type="transmembrane region" description="Helical" evidence="5">
    <location>
        <begin position="248"/>
        <end position="272"/>
    </location>
</feature>
<feature type="transmembrane region" description="Helical" evidence="5">
    <location>
        <begin position="359"/>
        <end position="380"/>
    </location>
</feature>
<dbReference type="SUPFAM" id="SSF52096">
    <property type="entry name" value="ClpP/crotonase"/>
    <property type="match status" value="1"/>
</dbReference>
<evidence type="ECO:0000256" key="3">
    <source>
        <dbReference type="ARBA" id="ARBA00022989"/>
    </source>
</evidence>
<comment type="subcellular location">
    <subcellularLocation>
        <location evidence="1">Membrane</location>
        <topology evidence="1">Multi-pass membrane protein</topology>
    </subcellularLocation>
</comment>
<evidence type="ECO:0000256" key="2">
    <source>
        <dbReference type="ARBA" id="ARBA00022692"/>
    </source>
</evidence>
<dbReference type="InterPro" id="IPR012340">
    <property type="entry name" value="NA-bd_OB-fold"/>
</dbReference>
<dbReference type="Proteomes" id="UP000654345">
    <property type="component" value="Unassembled WGS sequence"/>
</dbReference>
<evidence type="ECO:0000256" key="1">
    <source>
        <dbReference type="ARBA" id="ARBA00004141"/>
    </source>
</evidence>
<dbReference type="EMBL" id="BNJG01000001">
    <property type="protein sequence ID" value="GHO55647.1"/>
    <property type="molecule type" value="Genomic_DNA"/>
</dbReference>
<keyword evidence="3 5" id="KW-1133">Transmembrane helix</keyword>
<dbReference type="InterPro" id="IPR029045">
    <property type="entry name" value="ClpP/crotonase-like_dom_sf"/>
</dbReference>
<sequence length="465" mass="48748">MYSRQKRVHWSYWLGAGLLLACALVFQFGTGSSVVLAETRATAHVDRVVLNSDINASSLRLLSRAIESASSDGARALVVEVDSPGGDLDSMKAMTQKILASTVPVVAYVAPAGGRAASAAAFVTLSAQIAAMSPTTRIGAASPVTSTGGDIESTLKAKITNDLVASMTSIQQRYGRNVSLAVRMVTNASSYDDATAIRSHIVDLGAPNLNSLLTSIDGRQVRLNNGQQVRLQTANVGIQDVSETPADVFYNFLLDPTVIFFLFLVAMLGVYLEVSHPGAIVPGVTGAIALLLFLFGAGSLAPNWAGLALMLLAFVLLVLDVRLPTHGALTIGAVVSLIVGSLIFFNSGGSYNAAYLNPWIIYGAGVVVGLMGLSIVAYAVRVRRAPVRSGQEAMYGAKAVALTPLQPEGRVSYQGENWAAFLDVPDLAVDSGTELEIVAVEGLRLRVRPLVAPGVDTGKIAPPLE</sequence>
<keyword evidence="2 5" id="KW-0812">Transmembrane</keyword>
<dbReference type="Pfam" id="PF25145">
    <property type="entry name" value="NfeD1b_N"/>
    <property type="match status" value="1"/>
</dbReference>
<name>A0ABQ3UTE5_9CHLR</name>
<comment type="caution">
    <text evidence="9">The sequence shown here is derived from an EMBL/GenBank/DDBJ whole genome shotgun (WGS) entry which is preliminary data.</text>
</comment>
<evidence type="ECO:0000259" key="8">
    <source>
        <dbReference type="Pfam" id="PF25145"/>
    </source>
</evidence>
<accession>A0ABQ3UTE5</accession>
<proteinExistence type="predicted"/>
<dbReference type="Gene3D" id="2.40.50.140">
    <property type="entry name" value="Nucleic acid-binding proteins"/>
    <property type="match status" value="1"/>
</dbReference>
<dbReference type="InterPro" id="IPR002810">
    <property type="entry name" value="NfeD-like_C"/>
</dbReference>
<keyword evidence="9" id="KW-0378">Hydrolase</keyword>
<dbReference type="Pfam" id="PF01957">
    <property type="entry name" value="NfeD"/>
    <property type="match status" value="1"/>
</dbReference>
<evidence type="ECO:0000256" key="5">
    <source>
        <dbReference type="SAM" id="Phobius"/>
    </source>
</evidence>
<dbReference type="PANTHER" id="PTHR33507">
    <property type="entry name" value="INNER MEMBRANE PROTEIN YBBJ"/>
    <property type="match status" value="1"/>
</dbReference>
<evidence type="ECO:0000259" key="6">
    <source>
        <dbReference type="Pfam" id="PF01957"/>
    </source>
</evidence>
<evidence type="ECO:0000313" key="10">
    <source>
        <dbReference type="Proteomes" id="UP000654345"/>
    </source>
</evidence>
<feature type="domain" description="NfeD integral membrane" evidence="7">
    <location>
        <begin position="258"/>
        <end position="376"/>
    </location>
</feature>
<feature type="transmembrane region" description="Helical" evidence="5">
    <location>
        <begin position="279"/>
        <end position="298"/>
    </location>
</feature>
<dbReference type="SUPFAM" id="SSF141322">
    <property type="entry name" value="NfeD domain-like"/>
    <property type="match status" value="1"/>
</dbReference>
<dbReference type="Gene3D" id="3.90.226.10">
    <property type="entry name" value="2-enoyl-CoA Hydratase, Chain A, domain 1"/>
    <property type="match status" value="1"/>
</dbReference>
<dbReference type="InterPro" id="IPR056738">
    <property type="entry name" value="NfeD1b_N"/>
</dbReference>
<keyword evidence="9" id="KW-0645">Protease</keyword>
<organism evidence="9 10">
    <name type="scientific">Ktedonobacter robiniae</name>
    <dbReference type="NCBI Taxonomy" id="2778365"/>
    <lineage>
        <taxon>Bacteria</taxon>
        <taxon>Bacillati</taxon>
        <taxon>Chloroflexota</taxon>
        <taxon>Ktedonobacteria</taxon>
        <taxon>Ktedonobacterales</taxon>
        <taxon>Ktedonobacteraceae</taxon>
        <taxon>Ktedonobacter</taxon>
    </lineage>
</organism>
<gene>
    <name evidence="9" type="ORF">KSB_41220</name>
</gene>
<dbReference type="InterPro" id="IPR052165">
    <property type="entry name" value="Membrane_assoc_protease"/>
</dbReference>
<evidence type="ECO:0000313" key="9">
    <source>
        <dbReference type="EMBL" id="GHO55647.1"/>
    </source>
</evidence>
<keyword evidence="10" id="KW-1185">Reference proteome</keyword>
<feature type="transmembrane region" description="Helical" evidence="5">
    <location>
        <begin position="328"/>
        <end position="347"/>
    </location>
</feature>
<protein>
    <submittedName>
        <fullName evidence="9">Serine protease</fullName>
    </submittedName>
</protein>
<dbReference type="PANTHER" id="PTHR33507:SF4">
    <property type="entry name" value="NODULATION COMPETITIVENESS PROTEIN NFED"/>
    <property type="match status" value="1"/>
</dbReference>
<dbReference type="GO" id="GO:0008233">
    <property type="term" value="F:peptidase activity"/>
    <property type="evidence" value="ECO:0007669"/>
    <property type="project" value="UniProtKB-KW"/>
</dbReference>
<feature type="domain" description="NfeD1b N-terminal" evidence="8">
    <location>
        <begin position="48"/>
        <end position="206"/>
    </location>
</feature>
<dbReference type="Pfam" id="PF24961">
    <property type="entry name" value="NfeD_membrane"/>
    <property type="match status" value="1"/>
</dbReference>
<keyword evidence="4 5" id="KW-0472">Membrane</keyword>
<feature type="domain" description="NfeD-like C-terminal" evidence="6">
    <location>
        <begin position="392"/>
        <end position="449"/>
    </location>
</feature>
<dbReference type="GO" id="GO:0006508">
    <property type="term" value="P:proteolysis"/>
    <property type="evidence" value="ECO:0007669"/>
    <property type="project" value="UniProtKB-KW"/>
</dbReference>